<dbReference type="GO" id="GO:0051301">
    <property type="term" value="P:cell division"/>
    <property type="evidence" value="ECO:0007669"/>
    <property type="project" value="UniProtKB-KW"/>
</dbReference>
<gene>
    <name evidence="8" type="ORF">M407DRAFT_244611</name>
</gene>
<comment type="similarity">
    <text evidence="2">Belongs to the MAD2 family.</text>
</comment>
<dbReference type="GO" id="GO:0000776">
    <property type="term" value="C:kinetochore"/>
    <property type="evidence" value="ECO:0007669"/>
    <property type="project" value="TreeGrafter"/>
</dbReference>
<keyword evidence="4" id="KW-0498">Mitosis</keyword>
<reference evidence="9" key="2">
    <citation type="submission" date="2015-01" db="EMBL/GenBank/DDBJ databases">
        <title>Evolutionary Origins and Diversification of the Mycorrhizal Mutualists.</title>
        <authorList>
            <consortium name="DOE Joint Genome Institute"/>
            <consortium name="Mycorrhizal Genomics Consortium"/>
            <person name="Kohler A."/>
            <person name="Kuo A."/>
            <person name="Nagy L.G."/>
            <person name="Floudas D."/>
            <person name="Copeland A."/>
            <person name="Barry K.W."/>
            <person name="Cichocki N."/>
            <person name="Veneault-Fourrey C."/>
            <person name="LaButti K."/>
            <person name="Lindquist E.A."/>
            <person name="Lipzen A."/>
            <person name="Lundell T."/>
            <person name="Morin E."/>
            <person name="Murat C."/>
            <person name="Riley R."/>
            <person name="Ohm R."/>
            <person name="Sun H."/>
            <person name="Tunlid A."/>
            <person name="Henrissat B."/>
            <person name="Grigoriev I.V."/>
            <person name="Hibbett D.S."/>
            <person name="Martin F."/>
        </authorList>
    </citation>
    <scope>NUCLEOTIDE SEQUENCE [LARGE SCALE GENOMIC DNA]</scope>
    <source>
        <strain evidence="9">MUT 4182</strain>
    </source>
</reference>
<evidence type="ECO:0000256" key="3">
    <source>
        <dbReference type="ARBA" id="ARBA00022618"/>
    </source>
</evidence>
<comment type="subcellular location">
    <subcellularLocation>
        <location evidence="1">Nucleus</location>
    </subcellularLocation>
</comment>
<evidence type="ECO:0000256" key="4">
    <source>
        <dbReference type="ARBA" id="ARBA00022776"/>
    </source>
</evidence>
<dbReference type="GO" id="GO:0005737">
    <property type="term" value="C:cytoplasm"/>
    <property type="evidence" value="ECO:0007669"/>
    <property type="project" value="TreeGrafter"/>
</dbReference>
<keyword evidence="9" id="KW-1185">Reference proteome</keyword>
<feature type="domain" description="HORMA" evidence="7">
    <location>
        <begin position="12"/>
        <end position="196"/>
    </location>
</feature>
<dbReference type="AlphaFoldDB" id="A0A0C3Q4M1"/>
<dbReference type="InterPro" id="IPR003511">
    <property type="entry name" value="HORMA_dom"/>
</dbReference>
<keyword evidence="5" id="KW-0539">Nucleus</keyword>
<evidence type="ECO:0000256" key="2">
    <source>
        <dbReference type="ARBA" id="ARBA00010348"/>
    </source>
</evidence>
<dbReference type="Proteomes" id="UP000054248">
    <property type="component" value="Unassembled WGS sequence"/>
</dbReference>
<dbReference type="OrthoDB" id="1806at2759"/>
<accession>A0A0C3Q4M1</accession>
<evidence type="ECO:0000256" key="5">
    <source>
        <dbReference type="ARBA" id="ARBA00023242"/>
    </source>
</evidence>
<dbReference type="Pfam" id="PF02301">
    <property type="entry name" value="HORMA"/>
    <property type="match status" value="1"/>
</dbReference>
<evidence type="ECO:0000256" key="1">
    <source>
        <dbReference type="ARBA" id="ARBA00004123"/>
    </source>
</evidence>
<evidence type="ECO:0000313" key="8">
    <source>
        <dbReference type="EMBL" id="KIO23925.1"/>
    </source>
</evidence>
<dbReference type="GO" id="GO:0007094">
    <property type="term" value="P:mitotic spindle assembly checkpoint signaling"/>
    <property type="evidence" value="ECO:0007669"/>
    <property type="project" value="TreeGrafter"/>
</dbReference>
<dbReference type="SUPFAM" id="SSF56019">
    <property type="entry name" value="The spindle assembly checkpoint protein mad2"/>
    <property type="match status" value="1"/>
</dbReference>
<evidence type="ECO:0000313" key="9">
    <source>
        <dbReference type="Proteomes" id="UP000054248"/>
    </source>
</evidence>
<dbReference type="EMBL" id="KN823072">
    <property type="protein sequence ID" value="KIO23925.1"/>
    <property type="molecule type" value="Genomic_DNA"/>
</dbReference>
<dbReference type="InterPro" id="IPR036570">
    <property type="entry name" value="HORMA_dom_sf"/>
</dbReference>
<dbReference type="GO" id="GO:0005654">
    <property type="term" value="C:nucleoplasm"/>
    <property type="evidence" value="ECO:0007669"/>
    <property type="project" value="TreeGrafter"/>
</dbReference>
<dbReference type="PANTHER" id="PTHR11842:SF11">
    <property type="entry name" value="MITOTIC SPINDLE ASSEMBLY CHECKPOINT PROTEIN MAD2A"/>
    <property type="match status" value="1"/>
</dbReference>
<protein>
    <recommendedName>
        <fullName evidence="7">HORMA domain-containing protein</fullName>
    </recommendedName>
</protein>
<reference evidence="8 9" key="1">
    <citation type="submission" date="2014-04" db="EMBL/GenBank/DDBJ databases">
        <authorList>
            <consortium name="DOE Joint Genome Institute"/>
            <person name="Kuo A."/>
            <person name="Girlanda M."/>
            <person name="Perotto S."/>
            <person name="Kohler A."/>
            <person name="Nagy L.G."/>
            <person name="Floudas D."/>
            <person name="Copeland A."/>
            <person name="Barry K.W."/>
            <person name="Cichocki N."/>
            <person name="Veneault-Fourrey C."/>
            <person name="LaButti K."/>
            <person name="Lindquist E.A."/>
            <person name="Lipzen A."/>
            <person name="Lundell T."/>
            <person name="Morin E."/>
            <person name="Murat C."/>
            <person name="Sun H."/>
            <person name="Tunlid A."/>
            <person name="Henrissat B."/>
            <person name="Grigoriev I.V."/>
            <person name="Hibbett D.S."/>
            <person name="Martin F."/>
            <person name="Nordberg H.P."/>
            <person name="Cantor M.N."/>
            <person name="Hua S.X."/>
        </authorList>
    </citation>
    <scope>NUCLEOTIDE SEQUENCE [LARGE SCALE GENOMIC DNA]</scope>
    <source>
        <strain evidence="8 9">MUT 4182</strain>
    </source>
</reference>
<evidence type="ECO:0000259" key="7">
    <source>
        <dbReference type="PROSITE" id="PS50815"/>
    </source>
</evidence>
<dbReference type="PANTHER" id="PTHR11842">
    <property type="entry name" value="MITOTIC SPINDLE ASSEMBLY CHECKPOINT PROTEIN MAD2"/>
    <property type="match status" value="1"/>
</dbReference>
<proteinExistence type="inferred from homology"/>
<organism evidence="8 9">
    <name type="scientific">Tulasnella calospora MUT 4182</name>
    <dbReference type="NCBI Taxonomy" id="1051891"/>
    <lineage>
        <taxon>Eukaryota</taxon>
        <taxon>Fungi</taxon>
        <taxon>Dikarya</taxon>
        <taxon>Basidiomycota</taxon>
        <taxon>Agaricomycotina</taxon>
        <taxon>Agaricomycetes</taxon>
        <taxon>Cantharellales</taxon>
        <taxon>Tulasnellaceae</taxon>
        <taxon>Tulasnella</taxon>
    </lineage>
</organism>
<keyword evidence="3" id="KW-0132">Cell division</keyword>
<dbReference type="STRING" id="1051891.A0A0C3Q4M1"/>
<dbReference type="PROSITE" id="PS50815">
    <property type="entry name" value="HORMA"/>
    <property type="match status" value="1"/>
</dbReference>
<sequence>MPPPSQPVIALRGSATAIADYLRYAIYSILFLRGVYAIEDFMVVNKFDLELLIATNEELETYVSSVLSQVEQWLMTQTINQVVLVIVSKETKLTLERWVFDVKALEPPPGAPPKPESEVQAEVRSMLAGIRGTISMLSDIQEPALCNILAYIKDDGQDAAADGWEDTHTHAIEMDSATEVKLKKASTAVHQIQATIVYRDD</sequence>
<dbReference type="Gene3D" id="3.30.900.10">
    <property type="entry name" value="HORMA domain"/>
    <property type="match status" value="1"/>
</dbReference>
<evidence type="ECO:0000256" key="6">
    <source>
        <dbReference type="ARBA" id="ARBA00023306"/>
    </source>
</evidence>
<name>A0A0C3Q4M1_9AGAM</name>
<keyword evidence="6" id="KW-0131">Cell cycle</keyword>
<dbReference type="HOGENOM" id="CLU_072097_0_0_1"/>
<dbReference type="InterPro" id="IPR045091">
    <property type="entry name" value="Mad2-like"/>
</dbReference>